<sequence length="52" mass="6409">MWKNMMYKLSLKEKKKTIFCDSIFYYIQKIILQNHNRNTISLMCHCYLFIVA</sequence>
<dbReference type="EMBL" id="GGEC01089348">
    <property type="protein sequence ID" value="MBX69832.1"/>
    <property type="molecule type" value="Transcribed_RNA"/>
</dbReference>
<organism evidence="1">
    <name type="scientific">Rhizophora mucronata</name>
    <name type="common">Asiatic mangrove</name>
    <dbReference type="NCBI Taxonomy" id="61149"/>
    <lineage>
        <taxon>Eukaryota</taxon>
        <taxon>Viridiplantae</taxon>
        <taxon>Streptophyta</taxon>
        <taxon>Embryophyta</taxon>
        <taxon>Tracheophyta</taxon>
        <taxon>Spermatophyta</taxon>
        <taxon>Magnoliopsida</taxon>
        <taxon>eudicotyledons</taxon>
        <taxon>Gunneridae</taxon>
        <taxon>Pentapetalae</taxon>
        <taxon>rosids</taxon>
        <taxon>fabids</taxon>
        <taxon>Malpighiales</taxon>
        <taxon>Rhizophoraceae</taxon>
        <taxon>Rhizophora</taxon>
    </lineage>
</organism>
<name>A0A2P2QS26_RHIMU</name>
<proteinExistence type="predicted"/>
<reference evidence="1" key="1">
    <citation type="submission" date="2018-02" db="EMBL/GenBank/DDBJ databases">
        <title>Rhizophora mucronata_Transcriptome.</title>
        <authorList>
            <person name="Meera S.P."/>
            <person name="Sreeshan A."/>
            <person name="Augustine A."/>
        </authorList>
    </citation>
    <scope>NUCLEOTIDE SEQUENCE</scope>
    <source>
        <tissue evidence="1">Leaf</tissue>
    </source>
</reference>
<protein>
    <submittedName>
        <fullName evidence="1">Uncharacterized protein</fullName>
    </submittedName>
</protein>
<accession>A0A2P2QS26</accession>
<evidence type="ECO:0000313" key="1">
    <source>
        <dbReference type="EMBL" id="MBX69832.1"/>
    </source>
</evidence>
<dbReference type="AlphaFoldDB" id="A0A2P2QS26"/>